<name>A0A2S9K078_9BURK</name>
<proteinExistence type="predicted"/>
<dbReference type="EMBL" id="PVLQ01000137">
    <property type="protein sequence ID" value="PRD63851.1"/>
    <property type="molecule type" value="Genomic_DNA"/>
</dbReference>
<evidence type="ECO:0000313" key="3">
    <source>
        <dbReference type="EMBL" id="PRD63851.1"/>
    </source>
</evidence>
<accession>A0A2S9K078</accession>
<evidence type="ECO:0000313" key="4">
    <source>
        <dbReference type="Proteomes" id="UP000238589"/>
    </source>
</evidence>
<protein>
    <submittedName>
        <fullName evidence="3">IS66 family transposase</fullName>
    </submittedName>
</protein>
<dbReference type="RefSeq" id="WP_146115979.1">
    <property type="nucleotide sequence ID" value="NZ_PVLQ01000137.1"/>
</dbReference>
<dbReference type="OrthoDB" id="9794514at2"/>
<evidence type="ECO:0000259" key="1">
    <source>
        <dbReference type="Pfam" id="PF03050"/>
    </source>
</evidence>
<sequence>ERDIRGQAPEVRCAQRQARASPLLRDMHAWLSQLLGRVSAKSELAQAIGYSLTRWRALTRYCDDGRIEMDNNAAERALRGVALGRGNYLFMGSDSGGERAAAIYSLVQTAKLNGLDPEAYLREVLGRIAEHPIHRIEELLPWNLTVIGTGHVEQRLAA</sequence>
<feature type="domain" description="Transposase IS66 C-terminal" evidence="2">
    <location>
        <begin position="105"/>
        <end position="142"/>
    </location>
</feature>
<dbReference type="InterPro" id="IPR052344">
    <property type="entry name" value="Transposase-related"/>
</dbReference>
<dbReference type="InterPro" id="IPR039552">
    <property type="entry name" value="IS66_C"/>
</dbReference>
<comment type="caution">
    <text evidence="3">The sequence shown here is derived from an EMBL/GenBank/DDBJ whole genome shotgun (WGS) entry which is preliminary data.</text>
</comment>
<dbReference type="PANTHER" id="PTHR33678:SF1">
    <property type="entry name" value="BLL1576 PROTEIN"/>
    <property type="match status" value="1"/>
</dbReference>
<keyword evidence="4" id="KW-1185">Reference proteome</keyword>
<dbReference type="Proteomes" id="UP000238589">
    <property type="component" value="Unassembled WGS sequence"/>
</dbReference>
<dbReference type="Pfam" id="PF13817">
    <property type="entry name" value="DDE_Tnp_IS66_C"/>
    <property type="match status" value="1"/>
</dbReference>
<dbReference type="AlphaFoldDB" id="A0A2S9K078"/>
<feature type="domain" description="Transposase IS66 central" evidence="1">
    <location>
        <begin position="1"/>
        <end position="98"/>
    </location>
</feature>
<dbReference type="Pfam" id="PF03050">
    <property type="entry name" value="DDE_Tnp_IS66"/>
    <property type="match status" value="1"/>
</dbReference>
<dbReference type="InterPro" id="IPR004291">
    <property type="entry name" value="Transposase_IS66_central"/>
</dbReference>
<organism evidence="3 4">
    <name type="scientific">Malikia granosa</name>
    <dbReference type="NCBI Taxonomy" id="263067"/>
    <lineage>
        <taxon>Bacteria</taxon>
        <taxon>Pseudomonadati</taxon>
        <taxon>Pseudomonadota</taxon>
        <taxon>Betaproteobacteria</taxon>
        <taxon>Burkholderiales</taxon>
        <taxon>Comamonadaceae</taxon>
        <taxon>Malikia</taxon>
    </lineage>
</organism>
<dbReference type="PANTHER" id="PTHR33678">
    <property type="entry name" value="BLL1576 PROTEIN"/>
    <property type="match status" value="1"/>
</dbReference>
<evidence type="ECO:0000259" key="2">
    <source>
        <dbReference type="Pfam" id="PF13817"/>
    </source>
</evidence>
<feature type="non-terminal residue" evidence="3">
    <location>
        <position position="1"/>
    </location>
</feature>
<reference evidence="3 4" key="1">
    <citation type="submission" date="2018-03" db="EMBL/GenBank/DDBJ databases">
        <title>Comparative genomics illustrates the genes involved in a hyperalkaliphilic mechanisms of Serpentinomonas isolated from highly-alkaline calcium-rich serpentinized springs.</title>
        <authorList>
            <person name="Suzuki S."/>
            <person name="Ishii S."/>
            <person name="Walworth N."/>
            <person name="Bird L."/>
            <person name="Kuenen J.G."/>
            <person name="Nealson K.H."/>
        </authorList>
    </citation>
    <scope>NUCLEOTIDE SEQUENCE [LARGE SCALE GENOMIC DNA]</scope>
    <source>
        <strain evidence="3 4">P1</strain>
    </source>
</reference>
<gene>
    <name evidence="3" type="ORF">C6P64_17535</name>
</gene>